<dbReference type="RefSeq" id="WP_237443134.1">
    <property type="nucleotide sequence ID" value="NZ_CAKLPX010000001.1"/>
</dbReference>
<proteinExistence type="predicted"/>
<dbReference type="InterPro" id="IPR001647">
    <property type="entry name" value="HTH_TetR"/>
</dbReference>
<dbReference type="PANTHER" id="PTHR43479">
    <property type="entry name" value="ACREF/ENVCD OPERON REPRESSOR-RELATED"/>
    <property type="match status" value="1"/>
</dbReference>
<evidence type="ECO:0000256" key="2">
    <source>
        <dbReference type="PROSITE-ProRule" id="PRU00335"/>
    </source>
</evidence>
<name>A0ABM9AB84_9GAMM</name>
<dbReference type="Proteomes" id="UP000838100">
    <property type="component" value="Unassembled WGS sequence"/>
</dbReference>
<dbReference type="PRINTS" id="PR00455">
    <property type="entry name" value="HTHTETR"/>
</dbReference>
<dbReference type="PROSITE" id="PS50977">
    <property type="entry name" value="HTH_TETR_2"/>
    <property type="match status" value="1"/>
</dbReference>
<dbReference type="PROSITE" id="PS01081">
    <property type="entry name" value="HTH_TETR_1"/>
    <property type="match status" value="1"/>
</dbReference>
<dbReference type="InterPro" id="IPR050624">
    <property type="entry name" value="HTH-type_Tx_Regulator"/>
</dbReference>
<dbReference type="InterPro" id="IPR009057">
    <property type="entry name" value="Homeodomain-like_sf"/>
</dbReference>
<reference evidence="4" key="1">
    <citation type="submission" date="2021-12" db="EMBL/GenBank/DDBJ databases">
        <authorList>
            <person name="Rodrigo-Torres L."/>
            <person name="Arahal R. D."/>
            <person name="Lucena T."/>
        </authorList>
    </citation>
    <scope>NUCLEOTIDE SEQUENCE</scope>
    <source>
        <strain evidence="4">CECT 8267</strain>
    </source>
</reference>
<evidence type="ECO:0000256" key="1">
    <source>
        <dbReference type="ARBA" id="ARBA00023125"/>
    </source>
</evidence>
<feature type="domain" description="HTH tetR-type" evidence="3">
    <location>
        <begin position="3"/>
        <end position="63"/>
    </location>
</feature>
<evidence type="ECO:0000313" key="5">
    <source>
        <dbReference type="Proteomes" id="UP000838100"/>
    </source>
</evidence>
<dbReference type="EMBL" id="CAKLPX010000001">
    <property type="protein sequence ID" value="CAH0990448.1"/>
    <property type="molecule type" value="Genomic_DNA"/>
</dbReference>
<dbReference type="PANTHER" id="PTHR43479:SF11">
    <property type="entry name" value="ACREF_ENVCD OPERON REPRESSOR-RELATED"/>
    <property type="match status" value="1"/>
</dbReference>
<comment type="caution">
    <text evidence="4">The sequence shown here is derived from an EMBL/GenBank/DDBJ whole genome shotgun (WGS) entry which is preliminary data.</text>
</comment>
<dbReference type="Pfam" id="PF00440">
    <property type="entry name" value="TetR_N"/>
    <property type="match status" value="1"/>
</dbReference>
<dbReference type="SUPFAM" id="SSF46689">
    <property type="entry name" value="Homeodomain-like"/>
    <property type="match status" value="1"/>
</dbReference>
<accession>A0ABM9AB84</accession>
<evidence type="ECO:0000313" key="4">
    <source>
        <dbReference type="EMBL" id="CAH0990448.1"/>
    </source>
</evidence>
<keyword evidence="5" id="KW-1185">Reference proteome</keyword>
<organism evidence="4 5">
    <name type="scientific">Sinobacterium norvegicum</name>
    <dbReference type="NCBI Taxonomy" id="1641715"/>
    <lineage>
        <taxon>Bacteria</taxon>
        <taxon>Pseudomonadati</taxon>
        <taxon>Pseudomonadota</taxon>
        <taxon>Gammaproteobacteria</taxon>
        <taxon>Cellvibrionales</taxon>
        <taxon>Spongiibacteraceae</taxon>
        <taxon>Sinobacterium</taxon>
    </lineage>
</organism>
<gene>
    <name evidence="4" type="primary">bm3R1</name>
    <name evidence="4" type="ORF">SIN8267_00540</name>
</gene>
<feature type="DNA-binding region" description="H-T-H motif" evidence="2">
    <location>
        <begin position="26"/>
        <end position="45"/>
    </location>
</feature>
<keyword evidence="1 2" id="KW-0238">DNA-binding</keyword>
<protein>
    <submittedName>
        <fullName evidence="4">HTH-type transcriptional repressor Bm3R1</fullName>
    </submittedName>
</protein>
<sequence>MNVDKRQKILNTALTLFVEQGYHATSTASLAKKAGVANGTVFHHFGSKKQLINELYLSIKTELADNILPKEEPELLIDQAKLLWNNAINWAIVNPKKHLFFDTFTHTKVIDATVRQEAMNNILGFICQMIQKGQQQKIIADFPIELMLENCYGQYINAASYFIEHPEFCQSEHHRDASFKLFWNAMRL</sequence>
<dbReference type="Gene3D" id="1.10.357.10">
    <property type="entry name" value="Tetracycline Repressor, domain 2"/>
    <property type="match status" value="1"/>
</dbReference>
<evidence type="ECO:0000259" key="3">
    <source>
        <dbReference type="PROSITE" id="PS50977"/>
    </source>
</evidence>
<dbReference type="InterPro" id="IPR023772">
    <property type="entry name" value="DNA-bd_HTH_TetR-type_CS"/>
</dbReference>